<dbReference type="Gene3D" id="3.40.960.10">
    <property type="entry name" value="VSR Endonuclease"/>
    <property type="match status" value="1"/>
</dbReference>
<dbReference type="SUPFAM" id="SSF52980">
    <property type="entry name" value="Restriction endonuclease-like"/>
    <property type="match status" value="1"/>
</dbReference>
<keyword evidence="2" id="KW-0255">Endonuclease</keyword>
<name>A0A239JW90_EKHLU</name>
<reference evidence="2 3" key="1">
    <citation type="submission" date="2017-06" db="EMBL/GenBank/DDBJ databases">
        <authorList>
            <person name="Kim H.J."/>
            <person name="Triplett B.A."/>
        </authorList>
    </citation>
    <scope>NUCLEOTIDE SEQUENCE [LARGE SCALE GENOMIC DNA]</scope>
    <source>
        <strain evidence="2 3">DSM 19307</strain>
    </source>
</reference>
<keyword evidence="2" id="KW-0540">Nuclease</keyword>
<dbReference type="InterPro" id="IPR011335">
    <property type="entry name" value="Restrct_endonuc-II-like"/>
</dbReference>
<dbReference type="PANTHER" id="PTHR38590">
    <property type="entry name" value="BLL0828 PROTEIN"/>
    <property type="match status" value="1"/>
</dbReference>
<keyword evidence="2" id="KW-0378">Hydrolase</keyword>
<dbReference type="Proteomes" id="UP000198393">
    <property type="component" value="Unassembled WGS sequence"/>
</dbReference>
<dbReference type="AlphaFoldDB" id="A0A239JW90"/>
<evidence type="ECO:0000313" key="2">
    <source>
        <dbReference type="EMBL" id="SNT10177.1"/>
    </source>
</evidence>
<dbReference type="InterPro" id="IPR047216">
    <property type="entry name" value="Endonuclease_DUF559_bact"/>
</dbReference>
<feature type="domain" description="DUF559" evidence="1">
    <location>
        <begin position="12"/>
        <end position="117"/>
    </location>
</feature>
<dbReference type="Pfam" id="PF04480">
    <property type="entry name" value="DUF559"/>
    <property type="match status" value="1"/>
</dbReference>
<dbReference type="PANTHER" id="PTHR38590:SF1">
    <property type="entry name" value="BLL0828 PROTEIN"/>
    <property type="match status" value="1"/>
</dbReference>
<accession>A0A239JW90</accession>
<evidence type="ECO:0000313" key="3">
    <source>
        <dbReference type="Proteomes" id="UP000198393"/>
    </source>
</evidence>
<sequence>MRKIIPYNKKLVPLAKKLRQNMTLGEVLLWNEIKGNQLGYRFSRQIPIDEFIVDFYCKDLMLVIEVDGNTHYHDNQPEKDRIRQERLEFLGVRFLRFDDLDVKTNIGWVVNMIWEWIERNGPTPNPSEEGN</sequence>
<dbReference type="CDD" id="cd01038">
    <property type="entry name" value="Endonuclease_DUF559"/>
    <property type="match status" value="1"/>
</dbReference>
<evidence type="ECO:0000259" key="1">
    <source>
        <dbReference type="Pfam" id="PF04480"/>
    </source>
</evidence>
<dbReference type="RefSeq" id="WP_089357006.1">
    <property type="nucleotide sequence ID" value="NZ_FZPD01000004.1"/>
</dbReference>
<dbReference type="GO" id="GO:0004519">
    <property type="term" value="F:endonuclease activity"/>
    <property type="evidence" value="ECO:0007669"/>
    <property type="project" value="UniProtKB-KW"/>
</dbReference>
<organism evidence="2 3">
    <name type="scientific">Ekhidna lutea</name>
    <dbReference type="NCBI Taxonomy" id="447679"/>
    <lineage>
        <taxon>Bacteria</taxon>
        <taxon>Pseudomonadati</taxon>
        <taxon>Bacteroidota</taxon>
        <taxon>Cytophagia</taxon>
        <taxon>Cytophagales</taxon>
        <taxon>Reichenbachiellaceae</taxon>
        <taxon>Ekhidna</taxon>
    </lineage>
</organism>
<proteinExistence type="predicted"/>
<dbReference type="OrthoDB" id="9798754at2"/>
<dbReference type="EMBL" id="FZPD01000004">
    <property type="protein sequence ID" value="SNT10177.1"/>
    <property type="molecule type" value="Genomic_DNA"/>
</dbReference>
<dbReference type="InterPro" id="IPR007569">
    <property type="entry name" value="DUF559"/>
</dbReference>
<keyword evidence="3" id="KW-1185">Reference proteome</keyword>
<gene>
    <name evidence="2" type="ORF">SAMN05421640_2280</name>
</gene>
<protein>
    <submittedName>
        <fullName evidence="2">Very-short-patch-repair endonuclease</fullName>
    </submittedName>
</protein>